<proteinExistence type="predicted"/>
<reference evidence="1" key="1">
    <citation type="submission" date="2018-05" db="EMBL/GenBank/DDBJ databases">
        <title>Draft genome of Mucuna pruriens seed.</title>
        <authorList>
            <person name="Nnadi N.E."/>
            <person name="Vos R."/>
            <person name="Hasami M.H."/>
            <person name="Devisetty U.K."/>
            <person name="Aguiy J.C."/>
        </authorList>
    </citation>
    <scope>NUCLEOTIDE SEQUENCE [LARGE SCALE GENOMIC DNA]</scope>
    <source>
        <strain evidence="1">JCA_2017</strain>
    </source>
</reference>
<keyword evidence="2" id="KW-1185">Reference proteome</keyword>
<evidence type="ECO:0000313" key="2">
    <source>
        <dbReference type="Proteomes" id="UP000257109"/>
    </source>
</evidence>
<protein>
    <submittedName>
        <fullName evidence="1">Uncharacterized protein</fullName>
    </submittedName>
</protein>
<name>A0A371FWE6_MUCPR</name>
<dbReference type="AlphaFoldDB" id="A0A371FWE6"/>
<gene>
    <name evidence="1" type="ORF">CR513_36594</name>
</gene>
<dbReference type="Proteomes" id="UP000257109">
    <property type="component" value="Unassembled WGS sequence"/>
</dbReference>
<feature type="non-terminal residue" evidence="1">
    <location>
        <position position="1"/>
    </location>
</feature>
<sequence>MVSFVRVKRARPKCLWHNEYTGPTSHDDPKGDVVTSTCWGRSYAKVSSTQGVHLSPSHEDPKRKCSSWRMLNGKMSIDYFDLNKACPKRLIPFTKHRSTRRWCISLSISQLPRLILQLQPN</sequence>
<comment type="caution">
    <text evidence="1">The sequence shown here is derived from an EMBL/GenBank/DDBJ whole genome shotgun (WGS) entry which is preliminary data.</text>
</comment>
<accession>A0A371FWE6</accession>
<evidence type="ECO:0000313" key="1">
    <source>
        <dbReference type="EMBL" id="RDX82602.1"/>
    </source>
</evidence>
<dbReference type="EMBL" id="QJKJ01007599">
    <property type="protein sequence ID" value="RDX82602.1"/>
    <property type="molecule type" value="Genomic_DNA"/>
</dbReference>
<organism evidence="1 2">
    <name type="scientific">Mucuna pruriens</name>
    <name type="common">Velvet bean</name>
    <name type="synonym">Dolichos pruriens</name>
    <dbReference type="NCBI Taxonomy" id="157652"/>
    <lineage>
        <taxon>Eukaryota</taxon>
        <taxon>Viridiplantae</taxon>
        <taxon>Streptophyta</taxon>
        <taxon>Embryophyta</taxon>
        <taxon>Tracheophyta</taxon>
        <taxon>Spermatophyta</taxon>
        <taxon>Magnoliopsida</taxon>
        <taxon>eudicotyledons</taxon>
        <taxon>Gunneridae</taxon>
        <taxon>Pentapetalae</taxon>
        <taxon>rosids</taxon>
        <taxon>fabids</taxon>
        <taxon>Fabales</taxon>
        <taxon>Fabaceae</taxon>
        <taxon>Papilionoideae</taxon>
        <taxon>50 kb inversion clade</taxon>
        <taxon>NPAAA clade</taxon>
        <taxon>indigoferoid/millettioid clade</taxon>
        <taxon>Phaseoleae</taxon>
        <taxon>Mucuna</taxon>
    </lineage>
</organism>